<gene>
    <name evidence="2" type="ORF">LCGC14_2220230</name>
</gene>
<dbReference type="PANTHER" id="PTHR34047">
    <property type="entry name" value="NUCLEAR INTRON MATURASE 1, MITOCHONDRIAL-RELATED"/>
    <property type="match status" value="1"/>
</dbReference>
<dbReference type="Pfam" id="PF00078">
    <property type="entry name" value="RVT_1"/>
    <property type="match status" value="1"/>
</dbReference>
<evidence type="ECO:0000259" key="1">
    <source>
        <dbReference type="PROSITE" id="PS50878"/>
    </source>
</evidence>
<dbReference type="EMBL" id="LAZR01029648">
    <property type="protein sequence ID" value="KKL58952.1"/>
    <property type="molecule type" value="Genomic_DNA"/>
</dbReference>
<dbReference type="PROSITE" id="PS50878">
    <property type="entry name" value="RT_POL"/>
    <property type="match status" value="1"/>
</dbReference>
<feature type="domain" description="Reverse transcriptase" evidence="1">
    <location>
        <begin position="1"/>
        <end position="135"/>
    </location>
</feature>
<accession>A0A0F9G6T9</accession>
<dbReference type="InterPro" id="IPR000477">
    <property type="entry name" value="RT_dom"/>
</dbReference>
<evidence type="ECO:0000313" key="2">
    <source>
        <dbReference type="EMBL" id="KKL58952.1"/>
    </source>
</evidence>
<dbReference type="SUPFAM" id="SSF56672">
    <property type="entry name" value="DNA/RNA polymerases"/>
    <property type="match status" value="1"/>
</dbReference>
<dbReference type="CDD" id="cd01651">
    <property type="entry name" value="RT_G2_intron"/>
    <property type="match status" value="1"/>
</dbReference>
<sequence length="135" mass="15145">MGIINVANQKKKKRPLGIPTMYDRATQAVHALTLEPIAEVTADRSSFGFRKYRSAQDAAGYAFNCLALKDRAAWILEGDIRVCFDNINHEWLYNNIPTDKKVLKEFLTSGYVYRNKLFPTEAGTPQGGIALANFC</sequence>
<dbReference type="InterPro" id="IPR051083">
    <property type="entry name" value="GrpII_Intron_Splice-Mob/Def"/>
</dbReference>
<protein>
    <recommendedName>
        <fullName evidence="1">Reverse transcriptase domain-containing protein</fullName>
    </recommendedName>
</protein>
<dbReference type="InterPro" id="IPR043502">
    <property type="entry name" value="DNA/RNA_pol_sf"/>
</dbReference>
<name>A0A0F9G6T9_9ZZZZ</name>
<reference evidence="2" key="1">
    <citation type="journal article" date="2015" name="Nature">
        <title>Complex archaea that bridge the gap between prokaryotes and eukaryotes.</title>
        <authorList>
            <person name="Spang A."/>
            <person name="Saw J.H."/>
            <person name="Jorgensen S.L."/>
            <person name="Zaremba-Niedzwiedzka K."/>
            <person name="Martijn J."/>
            <person name="Lind A.E."/>
            <person name="van Eijk R."/>
            <person name="Schleper C."/>
            <person name="Guy L."/>
            <person name="Ettema T.J."/>
        </authorList>
    </citation>
    <scope>NUCLEOTIDE SEQUENCE</scope>
</reference>
<dbReference type="PANTHER" id="PTHR34047:SF8">
    <property type="entry name" value="PROTEIN YKFC"/>
    <property type="match status" value="1"/>
</dbReference>
<proteinExistence type="predicted"/>
<organism evidence="2">
    <name type="scientific">marine sediment metagenome</name>
    <dbReference type="NCBI Taxonomy" id="412755"/>
    <lineage>
        <taxon>unclassified sequences</taxon>
        <taxon>metagenomes</taxon>
        <taxon>ecological metagenomes</taxon>
    </lineage>
</organism>
<dbReference type="AlphaFoldDB" id="A0A0F9G6T9"/>
<comment type="caution">
    <text evidence="2">The sequence shown here is derived from an EMBL/GenBank/DDBJ whole genome shotgun (WGS) entry which is preliminary data.</text>
</comment>